<name>A0ABQ4LW68_9BACL</name>
<sequence>MNDKGKNRIHEGQATGDPVFAHQAAEETRYVDDPLLPMQRIEGGGGPKRVHFDSMPAPVRYLGYFFVFIVPVLFVILIIISFIK</sequence>
<dbReference type="Proteomes" id="UP000680638">
    <property type="component" value="Unassembled WGS sequence"/>
</dbReference>
<keyword evidence="3" id="KW-1185">Reference proteome</keyword>
<organism evidence="2 3">
    <name type="scientific">Paenibacillus cookii</name>
    <dbReference type="NCBI Taxonomy" id="157839"/>
    <lineage>
        <taxon>Bacteria</taxon>
        <taxon>Bacillati</taxon>
        <taxon>Bacillota</taxon>
        <taxon>Bacilli</taxon>
        <taxon>Bacillales</taxon>
        <taxon>Paenibacillaceae</taxon>
        <taxon>Paenibacillus</taxon>
    </lineage>
</organism>
<keyword evidence="1" id="KW-1133">Transmembrane helix</keyword>
<evidence type="ECO:0000313" key="3">
    <source>
        <dbReference type="Proteomes" id="UP000680638"/>
    </source>
</evidence>
<evidence type="ECO:0000313" key="2">
    <source>
        <dbReference type="EMBL" id="GIO67188.1"/>
    </source>
</evidence>
<accession>A0ABQ4LW68</accession>
<evidence type="ECO:0008006" key="4">
    <source>
        <dbReference type="Google" id="ProtNLM"/>
    </source>
</evidence>
<keyword evidence="1" id="KW-0472">Membrane</keyword>
<comment type="caution">
    <text evidence="2">The sequence shown here is derived from an EMBL/GenBank/DDBJ whole genome shotgun (WGS) entry which is preliminary data.</text>
</comment>
<feature type="transmembrane region" description="Helical" evidence="1">
    <location>
        <begin position="61"/>
        <end position="83"/>
    </location>
</feature>
<dbReference type="EMBL" id="BORW01000008">
    <property type="protein sequence ID" value="GIO67188.1"/>
    <property type="molecule type" value="Genomic_DNA"/>
</dbReference>
<gene>
    <name evidence="2" type="ORF">J21TS3_20090</name>
</gene>
<dbReference type="RefSeq" id="WP_212949354.1">
    <property type="nucleotide sequence ID" value="NZ_BORW01000008.1"/>
</dbReference>
<evidence type="ECO:0000256" key="1">
    <source>
        <dbReference type="SAM" id="Phobius"/>
    </source>
</evidence>
<reference evidence="2 3" key="1">
    <citation type="submission" date="2021-03" db="EMBL/GenBank/DDBJ databases">
        <title>Antimicrobial resistance genes in bacteria isolated from Japanese honey, and their potential for conferring macrolide and lincosamide resistance in the American foulbrood pathogen Paenibacillus larvae.</title>
        <authorList>
            <person name="Okamoto M."/>
            <person name="Kumagai M."/>
            <person name="Kanamori H."/>
            <person name="Takamatsu D."/>
        </authorList>
    </citation>
    <scope>NUCLEOTIDE SEQUENCE [LARGE SCALE GENOMIC DNA]</scope>
    <source>
        <strain evidence="2 3">J21TS3</strain>
    </source>
</reference>
<keyword evidence="1" id="KW-0812">Transmembrane</keyword>
<protein>
    <recommendedName>
        <fullName evidence="4">Amino acid transporter</fullName>
    </recommendedName>
</protein>
<proteinExistence type="predicted"/>